<evidence type="ECO:0008006" key="3">
    <source>
        <dbReference type="Google" id="ProtNLM"/>
    </source>
</evidence>
<proteinExistence type="predicted"/>
<dbReference type="EMBL" id="JBIAHM010000015">
    <property type="protein sequence ID" value="MFE9603981.1"/>
    <property type="molecule type" value="Genomic_DNA"/>
</dbReference>
<comment type="caution">
    <text evidence="1">The sequence shown here is derived from an EMBL/GenBank/DDBJ whole genome shotgun (WGS) entry which is preliminary data.</text>
</comment>
<dbReference type="Proteomes" id="UP001601303">
    <property type="component" value="Unassembled WGS sequence"/>
</dbReference>
<dbReference type="InterPro" id="IPR015943">
    <property type="entry name" value="WD40/YVTN_repeat-like_dom_sf"/>
</dbReference>
<name>A0ABW6MCY3_9ACTN</name>
<organism evidence="1 2">
    <name type="scientific">Streptomyces hokutonensis</name>
    <dbReference type="NCBI Taxonomy" id="1306990"/>
    <lineage>
        <taxon>Bacteria</taxon>
        <taxon>Bacillati</taxon>
        <taxon>Actinomycetota</taxon>
        <taxon>Actinomycetes</taxon>
        <taxon>Kitasatosporales</taxon>
        <taxon>Streptomycetaceae</taxon>
        <taxon>Streptomyces</taxon>
    </lineage>
</organism>
<protein>
    <recommendedName>
        <fullName evidence="3">Ig-like domain repeat protein</fullName>
    </recommendedName>
</protein>
<dbReference type="SUPFAM" id="SSF63825">
    <property type="entry name" value="YWTD domain"/>
    <property type="match status" value="1"/>
</dbReference>
<reference evidence="1 2" key="1">
    <citation type="submission" date="2024-10" db="EMBL/GenBank/DDBJ databases">
        <title>The Natural Products Discovery Center: Release of the First 8490 Sequenced Strains for Exploring Actinobacteria Biosynthetic Diversity.</title>
        <authorList>
            <person name="Kalkreuter E."/>
            <person name="Kautsar S.A."/>
            <person name="Yang D."/>
            <person name="Bader C.D."/>
            <person name="Teijaro C.N."/>
            <person name="Fluegel L."/>
            <person name="Davis C.M."/>
            <person name="Simpson J.R."/>
            <person name="Lauterbach L."/>
            <person name="Steele A.D."/>
            <person name="Gui C."/>
            <person name="Meng S."/>
            <person name="Li G."/>
            <person name="Viehrig K."/>
            <person name="Ye F."/>
            <person name="Su P."/>
            <person name="Kiefer A.F."/>
            <person name="Nichols A."/>
            <person name="Cepeda A.J."/>
            <person name="Yan W."/>
            <person name="Fan B."/>
            <person name="Jiang Y."/>
            <person name="Adhikari A."/>
            <person name="Zheng C.-J."/>
            <person name="Schuster L."/>
            <person name="Cowan T.M."/>
            <person name="Smanski M.J."/>
            <person name="Chevrette M.G."/>
            <person name="De Carvalho L.P.S."/>
            <person name="Shen B."/>
        </authorList>
    </citation>
    <scope>NUCLEOTIDE SEQUENCE [LARGE SCALE GENOMIC DNA]</scope>
    <source>
        <strain evidence="1 2">NPDC006488</strain>
    </source>
</reference>
<keyword evidence="2" id="KW-1185">Reference proteome</keyword>
<dbReference type="SUPFAM" id="SSF82171">
    <property type="entry name" value="DPP6 N-terminal domain-like"/>
    <property type="match status" value="1"/>
</dbReference>
<gene>
    <name evidence="1" type="ORF">ACFYNQ_36135</name>
</gene>
<evidence type="ECO:0000313" key="1">
    <source>
        <dbReference type="EMBL" id="MFE9603981.1"/>
    </source>
</evidence>
<accession>A0ABW6MCY3</accession>
<dbReference type="RefSeq" id="WP_388112967.1">
    <property type="nucleotide sequence ID" value="NZ_JBIAHM010000015.1"/>
</dbReference>
<sequence>MKTRRFSLLTAAATVLGLTGVIVPGAADSYAASGVALPIAHFSHLLVDAAHGHLFFSGGVGTDGILVTDLDGGDATTIGGEPGATGLALSDDGSTLYAALPDQDAIAAISTDTLAETARYGTGADTRPDSLAVAGGTLWFGYGTAAGTGGIGSVNATGTVKTARDEGSWAGSPTLATTPTPSGALVAAVQTGDTSAFVTYRIADGGALTRQAAQTEPIPDLTDFAITADGQEVAVASSRNVFANRLRFSDLAREGTFANALGAPALAVAPDGTLAGWDGRAYLAVPVSGSGFYGEHMIDDSLRPATHGLAWAPDASRLYAVSVDPAGGTPTLQLTRSPETAAVRIIGLDTEPLAPGEPLSFTAVFDSTLSLDAGDNGQLPGSVRITRYDDAHPDGVVVPDATRVPANPSATFGTYGIHDTAPLTGTLSYRVDYSGGGHYAPATRTFDVPLAKYKPTLALSAPATGNRAAPLAVTGQLAWPHAHLTTGTVHVVKKDAAHPSGYTLPAVTPAADGTFTVHDTPQVGSTNTYTVTYDGGTAYLPVTSSANVQVSRATPALSVTTNAGAYRSGATAKVTAHLGTTYNSRTVTLYSQPAGKSRTQLRTGRVDSSGNLVATVKVTRNTTFTAVFAGDYRYAPRTATHGVTLTPAVTRTQLQWPLATTRIGATTYQVFYKSEVNMGYDLEVTPHQSTGCMSVYVERYTSGAWHQVTSQKCVPLYGDGWYGYGRALKLFADNGRYRLRGHYTPPSTGAQTGSVWSGWTYVTVRPGTP</sequence>
<evidence type="ECO:0000313" key="2">
    <source>
        <dbReference type="Proteomes" id="UP001601303"/>
    </source>
</evidence>
<dbReference type="Gene3D" id="2.130.10.10">
    <property type="entry name" value="YVTN repeat-like/Quinoprotein amine dehydrogenase"/>
    <property type="match status" value="1"/>
</dbReference>